<feature type="transmembrane region" description="Helical" evidence="1">
    <location>
        <begin position="82"/>
        <end position="103"/>
    </location>
</feature>
<evidence type="ECO:0000313" key="2">
    <source>
        <dbReference type="EMBL" id="MFC3197321.1"/>
    </source>
</evidence>
<evidence type="ECO:0000256" key="1">
    <source>
        <dbReference type="SAM" id="Phobius"/>
    </source>
</evidence>
<dbReference type="Proteomes" id="UP001595526">
    <property type="component" value="Unassembled WGS sequence"/>
</dbReference>
<dbReference type="RefSeq" id="WP_379020900.1">
    <property type="nucleotide sequence ID" value="NZ_JBHRTA010000022.1"/>
</dbReference>
<keyword evidence="1" id="KW-1133">Transmembrane helix</keyword>
<comment type="caution">
    <text evidence="2">The sequence shown here is derived from an EMBL/GenBank/DDBJ whole genome shotgun (WGS) entry which is preliminary data.</text>
</comment>
<organism evidence="2 3">
    <name type="scientific">Parapedobacter deserti</name>
    <dbReference type="NCBI Taxonomy" id="1912957"/>
    <lineage>
        <taxon>Bacteria</taxon>
        <taxon>Pseudomonadati</taxon>
        <taxon>Bacteroidota</taxon>
        <taxon>Sphingobacteriia</taxon>
        <taxon>Sphingobacteriales</taxon>
        <taxon>Sphingobacteriaceae</taxon>
        <taxon>Parapedobacter</taxon>
    </lineage>
</organism>
<keyword evidence="1" id="KW-0472">Membrane</keyword>
<name>A0ABV7JKI8_9SPHI</name>
<reference evidence="3" key="1">
    <citation type="journal article" date="2019" name="Int. J. Syst. Evol. Microbiol.">
        <title>The Global Catalogue of Microorganisms (GCM) 10K type strain sequencing project: providing services to taxonomists for standard genome sequencing and annotation.</title>
        <authorList>
            <consortium name="The Broad Institute Genomics Platform"/>
            <consortium name="The Broad Institute Genome Sequencing Center for Infectious Disease"/>
            <person name="Wu L."/>
            <person name="Ma J."/>
        </authorList>
    </citation>
    <scope>NUCLEOTIDE SEQUENCE [LARGE SCALE GENOMIC DNA]</scope>
    <source>
        <strain evidence="3">KCTC 52416</strain>
    </source>
</reference>
<proteinExistence type="predicted"/>
<accession>A0ABV7JKI8</accession>
<feature type="transmembrane region" description="Helical" evidence="1">
    <location>
        <begin position="150"/>
        <end position="168"/>
    </location>
</feature>
<keyword evidence="1" id="KW-0812">Transmembrane</keyword>
<keyword evidence="3" id="KW-1185">Reference proteome</keyword>
<evidence type="ECO:0000313" key="3">
    <source>
        <dbReference type="Proteomes" id="UP001595526"/>
    </source>
</evidence>
<protein>
    <submittedName>
        <fullName evidence="2">Uncharacterized protein</fullName>
    </submittedName>
</protein>
<sequence length="172" mass="20233">MEDNIVDKIESYLNIVHYCLYKAEYRLHLLFNKINPAWLLIWLLMKIPFIKKRYEKMGVTRQSISRDNNNVWGDKRFGLSTVAAGGFLWGGLALFFFSVLMMLKVSISTPLIIGCGVGSGLICYVFVFRQDKYIKYFDRYEKWSKQEKRKYGWLTVGSILFVLFSFYLCLVL</sequence>
<feature type="transmembrane region" description="Helical" evidence="1">
    <location>
        <begin position="109"/>
        <end position="129"/>
    </location>
</feature>
<gene>
    <name evidence="2" type="ORF">ACFOET_06830</name>
</gene>
<dbReference type="EMBL" id="JBHRTA010000022">
    <property type="protein sequence ID" value="MFC3197321.1"/>
    <property type="molecule type" value="Genomic_DNA"/>
</dbReference>